<feature type="domain" description="FlgD/Vpr Ig-like" evidence="3">
    <location>
        <begin position="487"/>
        <end position="552"/>
    </location>
</feature>
<keyword evidence="2" id="KW-0812">Transmembrane</keyword>
<keyword evidence="2" id="KW-0472">Membrane</keyword>
<sequence length="564" mass="64023">VFKSVLKSENQGNFVSRIIVIVILSFGTSLLTAQNRSTWEVIQQEIWNPSCIQCHQAGTTFSQQSNLLLTENEAYEQLVDVVPNNASARGDGLLRVGKAGIASLETSFLWEKINASNQDHYYSDHPYYGSLMPMGEPSLTNGQLDFIKEWILGGAPEEGTVDKASEALLEDTTRYEPPKFFVLDPPDQGMQLHLGPFEVPPNFEREFYYFQPFDTTGDLYLERAEIIMRPGSHHFIAYSFFEDVPSWVALEPQVYRDIRREDGTVIISSLLATLWHNFGFGTQWPFMNYHFPPGVALRLDAGKGLDLNSHYVNRSDTTVVGEVYINMHLVKPEEVERVAEILAFNNDELNLPPNQVTTVEKTYYMEEETSVFQLFSHAHEHMTEFKVEKVGGELDGELLYIAYDWEHPPILELDPPLPLYKGEGFKLIATYNNWTDDTLHFGLLSEDEMMILFGYYYLGSPKASIEEEALLPVAFDLKQNYPNPFNAETKVEFTLNRDSDVNLYLYDMIGRPVATLLDGAMAAGTHTVNWSALDSKGRLLPSGVYLIKLSVQDQFRVIKAVLLN</sequence>
<evidence type="ECO:0000259" key="3">
    <source>
        <dbReference type="Pfam" id="PF13860"/>
    </source>
</evidence>
<dbReference type="InterPro" id="IPR008977">
    <property type="entry name" value="PHM/PNGase_F_dom_sf"/>
</dbReference>
<keyword evidence="1" id="KW-1015">Disulfide bond</keyword>
<dbReference type="InterPro" id="IPR014784">
    <property type="entry name" value="Cu2_ascorb_mOase-like_C"/>
</dbReference>
<dbReference type="InterPro" id="IPR025965">
    <property type="entry name" value="FlgD/Vpr_Ig-like"/>
</dbReference>
<dbReference type="NCBIfam" id="TIGR04183">
    <property type="entry name" value="Por_Secre_tail"/>
    <property type="match status" value="1"/>
</dbReference>
<keyword evidence="2" id="KW-1133">Transmembrane helix</keyword>
<feature type="non-terminal residue" evidence="4">
    <location>
        <position position="1"/>
    </location>
</feature>
<organism evidence="4">
    <name type="scientific">marine metagenome</name>
    <dbReference type="NCBI Taxonomy" id="408172"/>
    <lineage>
        <taxon>unclassified sequences</taxon>
        <taxon>metagenomes</taxon>
        <taxon>ecological metagenomes</taxon>
    </lineage>
</organism>
<evidence type="ECO:0000256" key="1">
    <source>
        <dbReference type="ARBA" id="ARBA00023157"/>
    </source>
</evidence>
<dbReference type="InterPro" id="IPR026444">
    <property type="entry name" value="Secre_tail"/>
</dbReference>
<reference evidence="4" key="1">
    <citation type="submission" date="2018-05" db="EMBL/GenBank/DDBJ databases">
        <authorList>
            <person name="Lanie J.A."/>
            <person name="Ng W.-L."/>
            <person name="Kazmierczak K.M."/>
            <person name="Andrzejewski T.M."/>
            <person name="Davidsen T.M."/>
            <person name="Wayne K.J."/>
            <person name="Tettelin H."/>
            <person name="Glass J.I."/>
            <person name="Rusch D."/>
            <person name="Podicherti R."/>
            <person name="Tsui H.-C.T."/>
            <person name="Winkler M.E."/>
        </authorList>
    </citation>
    <scope>NUCLEOTIDE SEQUENCE</scope>
</reference>
<dbReference type="Gene3D" id="2.60.40.4070">
    <property type="match status" value="1"/>
</dbReference>
<accession>A0A381X3P4</accession>
<dbReference type="GO" id="GO:0016715">
    <property type="term" value="F:oxidoreductase activity, acting on paired donors, with incorporation or reduction of molecular oxygen, reduced ascorbate as one donor, and incorporation of one atom of oxygen"/>
    <property type="evidence" value="ECO:0007669"/>
    <property type="project" value="InterPro"/>
</dbReference>
<proteinExistence type="predicted"/>
<dbReference type="Gene3D" id="2.60.120.230">
    <property type="match status" value="1"/>
</dbReference>
<dbReference type="EMBL" id="UINC01013771">
    <property type="protein sequence ID" value="SVA59270.1"/>
    <property type="molecule type" value="Genomic_DNA"/>
</dbReference>
<evidence type="ECO:0000256" key="2">
    <source>
        <dbReference type="SAM" id="Phobius"/>
    </source>
</evidence>
<evidence type="ECO:0000313" key="4">
    <source>
        <dbReference type="EMBL" id="SVA59270.1"/>
    </source>
</evidence>
<name>A0A381X3P4_9ZZZZ</name>
<dbReference type="SUPFAM" id="SSF49742">
    <property type="entry name" value="PHM/PNGase F"/>
    <property type="match status" value="1"/>
</dbReference>
<dbReference type="Pfam" id="PF13860">
    <property type="entry name" value="FlgD_ig"/>
    <property type="match status" value="1"/>
</dbReference>
<feature type="transmembrane region" description="Helical" evidence="2">
    <location>
        <begin position="14"/>
        <end position="33"/>
    </location>
</feature>
<gene>
    <name evidence="4" type="ORF">METZ01_LOCUS112124</name>
</gene>
<dbReference type="AlphaFoldDB" id="A0A381X3P4"/>
<protein>
    <recommendedName>
        <fullName evidence="3">FlgD/Vpr Ig-like domain-containing protein</fullName>
    </recommendedName>
</protein>